<keyword evidence="4" id="KW-0812">Transmembrane</keyword>
<dbReference type="PANTHER" id="PTHR24373:SF275">
    <property type="entry name" value="TIR DOMAIN-CONTAINING PROTEIN"/>
    <property type="match status" value="1"/>
</dbReference>
<keyword evidence="3" id="KW-0677">Repeat</keyword>
<evidence type="ECO:0000256" key="5">
    <source>
        <dbReference type="SAM" id="SignalP"/>
    </source>
</evidence>
<dbReference type="SMART" id="SM00369">
    <property type="entry name" value="LRR_TYP"/>
    <property type="match status" value="7"/>
</dbReference>
<feature type="chain" id="PRO_5036209119" description="LRRCT domain-containing protein" evidence="5">
    <location>
        <begin position="17"/>
        <end position="447"/>
    </location>
</feature>
<dbReference type="Pfam" id="PF13855">
    <property type="entry name" value="LRR_8"/>
    <property type="match status" value="3"/>
</dbReference>
<keyword evidence="4" id="KW-0472">Membrane</keyword>
<feature type="transmembrane region" description="Helical" evidence="4">
    <location>
        <begin position="389"/>
        <end position="413"/>
    </location>
</feature>
<dbReference type="InterPro" id="IPR003591">
    <property type="entry name" value="Leu-rich_rpt_typical-subtyp"/>
</dbReference>
<name>A0A7R8X9G9_9CRUS</name>
<gene>
    <name evidence="6" type="ORF">DSTB1V02_LOCUS3036</name>
</gene>
<dbReference type="Gene3D" id="3.80.10.10">
    <property type="entry name" value="Ribonuclease Inhibitor"/>
    <property type="match status" value="2"/>
</dbReference>
<dbReference type="SUPFAM" id="SSF52058">
    <property type="entry name" value="L domain-like"/>
    <property type="match status" value="1"/>
</dbReference>
<dbReference type="Proteomes" id="UP000677054">
    <property type="component" value="Unassembled WGS sequence"/>
</dbReference>
<proteinExistence type="predicted"/>
<dbReference type="InterPro" id="IPR032675">
    <property type="entry name" value="LRR_dom_sf"/>
</dbReference>
<protein>
    <recommendedName>
        <fullName evidence="8">LRRCT domain-containing protein</fullName>
    </recommendedName>
</protein>
<dbReference type="OrthoDB" id="635273at2759"/>
<keyword evidence="2 5" id="KW-0732">Signal</keyword>
<keyword evidence="4" id="KW-1133">Transmembrane helix</keyword>
<organism evidence="6">
    <name type="scientific">Darwinula stevensoni</name>
    <dbReference type="NCBI Taxonomy" id="69355"/>
    <lineage>
        <taxon>Eukaryota</taxon>
        <taxon>Metazoa</taxon>
        <taxon>Ecdysozoa</taxon>
        <taxon>Arthropoda</taxon>
        <taxon>Crustacea</taxon>
        <taxon>Oligostraca</taxon>
        <taxon>Ostracoda</taxon>
        <taxon>Podocopa</taxon>
        <taxon>Podocopida</taxon>
        <taxon>Darwinulocopina</taxon>
        <taxon>Darwinuloidea</taxon>
        <taxon>Darwinulidae</taxon>
        <taxon>Darwinula</taxon>
    </lineage>
</organism>
<dbReference type="PANTHER" id="PTHR24373">
    <property type="entry name" value="SLIT RELATED LEUCINE-RICH REPEAT NEURONAL PROTEIN"/>
    <property type="match status" value="1"/>
</dbReference>
<evidence type="ECO:0000256" key="1">
    <source>
        <dbReference type="ARBA" id="ARBA00022614"/>
    </source>
</evidence>
<keyword evidence="1" id="KW-0433">Leucine-rich repeat</keyword>
<dbReference type="InterPro" id="IPR050328">
    <property type="entry name" value="Dev_Immune_Receptor"/>
</dbReference>
<reference evidence="6" key="1">
    <citation type="submission" date="2020-11" db="EMBL/GenBank/DDBJ databases">
        <authorList>
            <person name="Tran Van P."/>
        </authorList>
    </citation>
    <scope>NUCLEOTIDE SEQUENCE</scope>
</reference>
<dbReference type="InterPro" id="IPR001611">
    <property type="entry name" value="Leu-rich_rpt"/>
</dbReference>
<evidence type="ECO:0000256" key="3">
    <source>
        <dbReference type="ARBA" id="ARBA00022737"/>
    </source>
</evidence>
<keyword evidence="7" id="KW-1185">Reference proteome</keyword>
<evidence type="ECO:0000256" key="4">
    <source>
        <dbReference type="SAM" id="Phobius"/>
    </source>
</evidence>
<dbReference type="EMBL" id="LR899885">
    <property type="protein sequence ID" value="CAD7243102.1"/>
    <property type="molecule type" value="Genomic_DNA"/>
</dbReference>
<sequence length="447" mass="50936">MIKFLLVVCLIGFVVSQNDTIYDEGTICKLCSCDKDVNPVRIVCTNVNFNRVWTQATWESGGELELIMDQNEIPVIEPWAKLPIVSLSMRYCKVQKIQPKAFQNLVSLRRLDLSHNSLSMDGFNRESFIGPDSLLSGLMGWDLLPLELVDLSHNHLHAIDKDAFEHLDTVKELRLDYNPLRNIDHQTAIAVTSIHNLETLNLAATELKSLPHAFFDGFQNLKTVILAENQFTKIPEELSSCRELHNLNMNMNPITSLNAGEFKGLESLVTLNMSKMLDLRFLYLNGNDIKFLPKNLVEWDKLKVLDIQKNPYRCDCRNAWMKGLIEMLMKKDMSRTFDITCGSPDDVKKRDLDFYYNDKDMETPCNIPDDGRLDHHQQRVVDAKSSGGAVVALVIIALLIIILSSAGMIYFMYSKKRPYTNSYTSGHHVKYTRAEEDEGIEKAPVSL</sequence>
<accession>A0A7R8X9G9</accession>
<evidence type="ECO:0008006" key="8">
    <source>
        <dbReference type="Google" id="ProtNLM"/>
    </source>
</evidence>
<evidence type="ECO:0000313" key="7">
    <source>
        <dbReference type="Proteomes" id="UP000677054"/>
    </source>
</evidence>
<evidence type="ECO:0000313" key="6">
    <source>
        <dbReference type="EMBL" id="CAD7243102.1"/>
    </source>
</evidence>
<feature type="signal peptide" evidence="5">
    <location>
        <begin position="1"/>
        <end position="16"/>
    </location>
</feature>
<dbReference type="AlphaFoldDB" id="A0A7R8X9G9"/>
<dbReference type="EMBL" id="CAJPEV010000368">
    <property type="protein sequence ID" value="CAG0884532.1"/>
    <property type="molecule type" value="Genomic_DNA"/>
</dbReference>
<evidence type="ECO:0000256" key="2">
    <source>
        <dbReference type="ARBA" id="ARBA00022729"/>
    </source>
</evidence>